<evidence type="ECO:0000256" key="2">
    <source>
        <dbReference type="PROSITE-ProRule" id="PRU00335"/>
    </source>
</evidence>
<evidence type="ECO:0000256" key="1">
    <source>
        <dbReference type="ARBA" id="ARBA00023125"/>
    </source>
</evidence>
<reference evidence="5 6" key="1">
    <citation type="submission" date="2015-06" db="EMBL/GenBank/DDBJ databases">
        <title>Draft genome of the moderately acidophilic sulfate reducer Candidatus Desulfosporosinus acididurans strain M1.</title>
        <authorList>
            <person name="Poehlein A."/>
            <person name="Petzsch P."/>
            <person name="Johnson B.D."/>
            <person name="Schloemann M."/>
            <person name="Daniel R."/>
            <person name="Muehling M."/>
        </authorList>
    </citation>
    <scope>NUCLEOTIDE SEQUENCE [LARGE SCALE GENOMIC DNA]</scope>
    <source>
        <strain evidence="5 6">M1</strain>
    </source>
</reference>
<sequence>MNNGAKEKTMKKVDGRGQRSEESRGRILNSATRIFAKKGLDGARIDEIAEDAGINKRMLYHYFGSKEDLYVEVLRFNYEKIYTLSKNAFNLADDSKENVTRAVRAYFYFLAKNEDFVRLTSWEALNGGRFAKKVIPQFFDLVELEFGDIIKDGIKRNFIRPDTDIRQVIVSVQALCLVYFNRREIVQPLWQEDLLSEEMLEVRLQHILALIFDGIFSHEEE</sequence>
<dbReference type="InterPro" id="IPR001647">
    <property type="entry name" value="HTH_TetR"/>
</dbReference>
<keyword evidence="1 2" id="KW-0238">DNA-binding</keyword>
<feature type="domain" description="HTH tetR-type" evidence="4">
    <location>
        <begin position="21"/>
        <end position="81"/>
    </location>
</feature>
<feature type="region of interest" description="Disordered" evidence="3">
    <location>
        <begin position="1"/>
        <end position="24"/>
    </location>
</feature>
<dbReference type="InterPro" id="IPR009057">
    <property type="entry name" value="Homeodomain-like_sf"/>
</dbReference>
<dbReference type="Pfam" id="PF00440">
    <property type="entry name" value="TetR_N"/>
    <property type="match status" value="1"/>
</dbReference>
<dbReference type="PRINTS" id="PR00455">
    <property type="entry name" value="HTHTETR"/>
</dbReference>
<evidence type="ECO:0000259" key="4">
    <source>
        <dbReference type="PROSITE" id="PS50977"/>
    </source>
</evidence>
<keyword evidence="6" id="KW-1185">Reference proteome</keyword>
<dbReference type="Proteomes" id="UP000036356">
    <property type="component" value="Unassembled WGS sequence"/>
</dbReference>
<dbReference type="Gene3D" id="1.10.357.10">
    <property type="entry name" value="Tetracycline Repressor, domain 2"/>
    <property type="match status" value="1"/>
</dbReference>
<proteinExistence type="predicted"/>
<dbReference type="PANTHER" id="PTHR30328:SF54">
    <property type="entry name" value="HTH-TYPE TRANSCRIPTIONAL REPRESSOR SCO4008"/>
    <property type="match status" value="1"/>
</dbReference>
<dbReference type="RefSeq" id="WP_047811165.1">
    <property type="nucleotide sequence ID" value="NZ_LDZY01000012.1"/>
</dbReference>
<protein>
    <submittedName>
        <fullName evidence="5">HTH-type transcriptional repressor NicS</fullName>
    </submittedName>
</protein>
<dbReference type="EMBL" id="LDZY01000012">
    <property type="protein sequence ID" value="KLU64721.1"/>
    <property type="molecule type" value="Genomic_DNA"/>
</dbReference>
<dbReference type="Pfam" id="PF17938">
    <property type="entry name" value="TetR_C_29"/>
    <property type="match status" value="1"/>
</dbReference>
<dbReference type="InterPro" id="IPR036271">
    <property type="entry name" value="Tet_transcr_reg_TetR-rel_C_sf"/>
</dbReference>
<dbReference type="InterPro" id="IPR041474">
    <property type="entry name" value="NicS_C"/>
</dbReference>
<comment type="caution">
    <text evidence="5">The sequence shown here is derived from an EMBL/GenBank/DDBJ whole genome shotgun (WGS) entry which is preliminary data.</text>
</comment>
<dbReference type="PROSITE" id="PS50977">
    <property type="entry name" value="HTH_TETR_2"/>
    <property type="match status" value="1"/>
</dbReference>
<dbReference type="PATRIC" id="fig|476652.3.peg.3550"/>
<feature type="DNA-binding region" description="H-T-H motif" evidence="2">
    <location>
        <begin position="44"/>
        <end position="63"/>
    </location>
</feature>
<dbReference type="InterPro" id="IPR050109">
    <property type="entry name" value="HTH-type_TetR-like_transc_reg"/>
</dbReference>
<dbReference type="PANTHER" id="PTHR30328">
    <property type="entry name" value="TRANSCRIPTIONAL REPRESSOR"/>
    <property type="match status" value="1"/>
</dbReference>
<evidence type="ECO:0000313" key="6">
    <source>
        <dbReference type="Proteomes" id="UP000036356"/>
    </source>
</evidence>
<gene>
    <name evidence="5" type="primary">nicS</name>
    <name evidence="5" type="ORF">DEAC_c33650</name>
</gene>
<organism evidence="5 6">
    <name type="scientific">Desulfosporosinus acididurans</name>
    <dbReference type="NCBI Taxonomy" id="476652"/>
    <lineage>
        <taxon>Bacteria</taxon>
        <taxon>Bacillati</taxon>
        <taxon>Bacillota</taxon>
        <taxon>Clostridia</taxon>
        <taxon>Eubacteriales</taxon>
        <taxon>Desulfitobacteriaceae</taxon>
        <taxon>Desulfosporosinus</taxon>
    </lineage>
</organism>
<evidence type="ECO:0000313" key="5">
    <source>
        <dbReference type="EMBL" id="KLU64721.1"/>
    </source>
</evidence>
<evidence type="ECO:0000256" key="3">
    <source>
        <dbReference type="SAM" id="MobiDB-lite"/>
    </source>
</evidence>
<dbReference type="AlphaFoldDB" id="A0A0J1IIZ5"/>
<dbReference type="STRING" id="476652.DEAC_c33650"/>
<dbReference type="SUPFAM" id="SSF48498">
    <property type="entry name" value="Tetracyclin repressor-like, C-terminal domain"/>
    <property type="match status" value="1"/>
</dbReference>
<accession>A0A0J1IIZ5</accession>
<dbReference type="GO" id="GO:0006355">
    <property type="term" value="P:regulation of DNA-templated transcription"/>
    <property type="evidence" value="ECO:0007669"/>
    <property type="project" value="UniProtKB-ARBA"/>
</dbReference>
<dbReference type="GO" id="GO:0003677">
    <property type="term" value="F:DNA binding"/>
    <property type="evidence" value="ECO:0007669"/>
    <property type="project" value="UniProtKB-UniRule"/>
</dbReference>
<name>A0A0J1IIZ5_9FIRM</name>
<dbReference type="SUPFAM" id="SSF46689">
    <property type="entry name" value="Homeodomain-like"/>
    <property type="match status" value="1"/>
</dbReference>